<dbReference type="Gramene" id="AET3Gv20144200.2">
    <property type="protein sequence ID" value="AET3Gv20144200.2"/>
    <property type="gene ID" value="AET3Gv20144200"/>
</dbReference>
<proteinExistence type="predicted"/>
<evidence type="ECO:0000313" key="2">
    <source>
        <dbReference type="EnsemblPlants" id="AET3Gv20144200.2"/>
    </source>
</evidence>
<reference evidence="2" key="4">
    <citation type="submission" date="2019-03" db="UniProtKB">
        <authorList>
            <consortium name="EnsemblPlants"/>
        </authorList>
    </citation>
    <scope>IDENTIFICATION</scope>
</reference>
<protein>
    <submittedName>
        <fullName evidence="2">Uncharacterized protein</fullName>
    </submittedName>
</protein>
<accession>A0A453DXH5</accession>
<dbReference type="EnsemblPlants" id="AET3Gv20144200.2">
    <property type="protein sequence ID" value="AET3Gv20144200.2"/>
    <property type="gene ID" value="AET3Gv20144200"/>
</dbReference>
<evidence type="ECO:0000313" key="3">
    <source>
        <dbReference type="Proteomes" id="UP000015105"/>
    </source>
</evidence>
<evidence type="ECO:0000256" key="1">
    <source>
        <dbReference type="SAM" id="MobiDB-lite"/>
    </source>
</evidence>
<reference evidence="2" key="3">
    <citation type="journal article" date="2017" name="Nature">
        <title>Genome sequence of the progenitor of the wheat D genome Aegilops tauschii.</title>
        <authorList>
            <person name="Luo M.C."/>
            <person name="Gu Y.Q."/>
            <person name="Puiu D."/>
            <person name="Wang H."/>
            <person name="Twardziok S.O."/>
            <person name="Deal K.R."/>
            <person name="Huo N."/>
            <person name="Zhu T."/>
            <person name="Wang L."/>
            <person name="Wang Y."/>
            <person name="McGuire P.E."/>
            <person name="Liu S."/>
            <person name="Long H."/>
            <person name="Ramasamy R.K."/>
            <person name="Rodriguez J.C."/>
            <person name="Van S.L."/>
            <person name="Yuan L."/>
            <person name="Wang Z."/>
            <person name="Xia Z."/>
            <person name="Xiao L."/>
            <person name="Anderson O.D."/>
            <person name="Ouyang S."/>
            <person name="Liang Y."/>
            <person name="Zimin A.V."/>
            <person name="Pertea G."/>
            <person name="Qi P."/>
            <person name="Bennetzen J.L."/>
            <person name="Dai X."/>
            <person name="Dawson M.W."/>
            <person name="Muller H.G."/>
            <person name="Kugler K."/>
            <person name="Rivarola-Duarte L."/>
            <person name="Spannagl M."/>
            <person name="Mayer K.F.X."/>
            <person name="Lu F.H."/>
            <person name="Bevan M.W."/>
            <person name="Leroy P."/>
            <person name="Li P."/>
            <person name="You F.M."/>
            <person name="Sun Q."/>
            <person name="Liu Z."/>
            <person name="Lyons E."/>
            <person name="Wicker T."/>
            <person name="Salzberg S.L."/>
            <person name="Devos K.M."/>
            <person name="Dvorak J."/>
        </authorList>
    </citation>
    <scope>NUCLEOTIDE SEQUENCE [LARGE SCALE GENOMIC DNA]</scope>
    <source>
        <strain evidence="2">cv. AL8/78</strain>
    </source>
</reference>
<reference evidence="3" key="2">
    <citation type="journal article" date="2017" name="Nat. Plants">
        <title>The Aegilops tauschii genome reveals multiple impacts of transposons.</title>
        <authorList>
            <person name="Zhao G."/>
            <person name="Zou C."/>
            <person name="Li K."/>
            <person name="Wang K."/>
            <person name="Li T."/>
            <person name="Gao L."/>
            <person name="Zhang X."/>
            <person name="Wang H."/>
            <person name="Yang Z."/>
            <person name="Liu X."/>
            <person name="Jiang W."/>
            <person name="Mao L."/>
            <person name="Kong X."/>
            <person name="Jiao Y."/>
            <person name="Jia J."/>
        </authorList>
    </citation>
    <scope>NUCLEOTIDE SEQUENCE [LARGE SCALE GENOMIC DNA]</scope>
    <source>
        <strain evidence="3">cv. AL8/78</strain>
    </source>
</reference>
<reference evidence="3" key="1">
    <citation type="journal article" date="2014" name="Science">
        <title>Ancient hybridizations among the ancestral genomes of bread wheat.</title>
        <authorList>
            <consortium name="International Wheat Genome Sequencing Consortium,"/>
            <person name="Marcussen T."/>
            <person name="Sandve S.R."/>
            <person name="Heier L."/>
            <person name="Spannagl M."/>
            <person name="Pfeifer M."/>
            <person name="Jakobsen K.S."/>
            <person name="Wulff B.B."/>
            <person name="Steuernagel B."/>
            <person name="Mayer K.F."/>
            <person name="Olsen O.A."/>
        </authorList>
    </citation>
    <scope>NUCLEOTIDE SEQUENCE [LARGE SCALE GENOMIC DNA]</scope>
    <source>
        <strain evidence="3">cv. AL8/78</strain>
    </source>
</reference>
<name>A0A453DXH5_AEGTS</name>
<dbReference type="Proteomes" id="UP000015105">
    <property type="component" value="Chromosome 3D"/>
</dbReference>
<feature type="region of interest" description="Disordered" evidence="1">
    <location>
        <begin position="1"/>
        <end position="50"/>
    </location>
</feature>
<sequence length="50" mass="5160">QLLLIPSPRGKYGTLGGGRLPAAGERTPRRAPVRSSAMPADGRRTCAATA</sequence>
<organism evidence="2 3">
    <name type="scientific">Aegilops tauschii subsp. strangulata</name>
    <name type="common">Goatgrass</name>
    <dbReference type="NCBI Taxonomy" id="200361"/>
    <lineage>
        <taxon>Eukaryota</taxon>
        <taxon>Viridiplantae</taxon>
        <taxon>Streptophyta</taxon>
        <taxon>Embryophyta</taxon>
        <taxon>Tracheophyta</taxon>
        <taxon>Spermatophyta</taxon>
        <taxon>Magnoliopsida</taxon>
        <taxon>Liliopsida</taxon>
        <taxon>Poales</taxon>
        <taxon>Poaceae</taxon>
        <taxon>BOP clade</taxon>
        <taxon>Pooideae</taxon>
        <taxon>Triticodae</taxon>
        <taxon>Triticeae</taxon>
        <taxon>Triticinae</taxon>
        <taxon>Aegilops</taxon>
    </lineage>
</organism>
<dbReference type="AlphaFoldDB" id="A0A453DXH5"/>
<keyword evidence="3" id="KW-1185">Reference proteome</keyword>
<reference evidence="2" key="5">
    <citation type="journal article" date="2021" name="G3 (Bethesda)">
        <title>Aegilops tauschii genome assembly Aet v5.0 features greater sequence contiguity and improved annotation.</title>
        <authorList>
            <person name="Wang L."/>
            <person name="Zhu T."/>
            <person name="Rodriguez J.C."/>
            <person name="Deal K.R."/>
            <person name="Dubcovsky J."/>
            <person name="McGuire P.E."/>
            <person name="Lux T."/>
            <person name="Spannagl M."/>
            <person name="Mayer K.F.X."/>
            <person name="Baldrich P."/>
            <person name="Meyers B.C."/>
            <person name="Huo N."/>
            <person name="Gu Y.Q."/>
            <person name="Zhou H."/>
            <person name="Devos K.M."/>
            <person name="Bennetzen J.L."/>
            <person name="Unver T."/>
            <person name="Budak H."/>
            <person name="Gulick P.J."/>
            <person name="Galiba G."/>
            <person name="Kalapos B."/>
            <person name="Nelson D.R."/>
            <person name="Li P."/>
            <person name="You F.M."/>
            <person name="Luo M.C."/>
            <person name="Dvorak J."/>
        </authorList>
    </citation>
    <scope>NUCLEOTIDE SEQUENCE [LARGE SCALE GENOMIC DNA]</scope>
    <source>
        <strain evidence="2">cv. AL8/78</strain>
    </source>
</reference>